<dbReference type="InterPro" id="IPR008042">
    <property type="entry name" value="Retrotrans_Pao"/>
</dbReference>
<organism evidence="1 2">
    <name type="scientific">Ignelater luminosus</name>
    <name type="common">Cucubano</name>
    <name type="synonym">Pyrophorus luminosus</name>
    <dbReference type="NCBI Taxonomy" id="2038154"/>
    <lineage>
        <taxon>Eukaryota</taxon>
        <taxon>Metazoa</taxon>
        <taxon>Ecdysozoa</taxon>
        <taxon>Arthropoda</taxon>
        <taxon>Hexapoda</taxon>
        <taxon>Insecta</taxon>
        <taxon>Pterygota</taxon>
        <taxon>Neoptera</taxon>
        <taxon>Endopterygota</taxon>
        <taxon>Coleoptera</taxon>
        <taxon>Polyphaga</taxon>
        <taxon>Elateriformia</taxon>
        <taxon>Elateroidea</taxon>
        <taxon>Elateridae</taxon>
        <taxon>Agrypninae</taxon>
        <taxon>Pyrophorini</taxon>
        <taxon>Ignelater</taxon>
    </lineage>
</organism>
<sequence>MQIANQDITRYYIETRNKSAASQSNRETQGEGTNVVEQISQIIINHISLSQNLSHLRNRTCPLLPTALVNVYDQINQPIVCKVLLNSGSQSHFVIYNLVKRLGLKLEPVDIPVLSINHIKTNINQMVNVDISSRHADFKRNLTFLVVPSITEYTPSTHLNASGFNVSSGLPLADPNFYLSSAINMLIGCDLFFELFLGGQIRIGKNIPLMQNTLLKWLVSGNISRVQNNSNSSVNAMPKSCLFTCETPIDFELRKFWVMEEIVPSRDTFLTKEKACMQSVFRRNNYSNIHEETRYLMSLPTLLYTITDNAIGSMKALGVSRIPSTDPFEYNAHNMHAYDNVKVTERSILSFIAKIFDPLGLLGPILISPKLIIEKLWKLQLDWDA</sequence>
<gene>
    <name evidence="1" type="ORF">ILUMI_14879</name>
</gene>
<dbReference type="PANTHER" id="PTHR47331">
    <property type="entry name" value="PHD-TYPE DOMAIN-CONTAINING PROTEIN"/>
    <property type="match status" value="1"/>
</dbReference>
<dbReference type="Proteomes" id="UP000801492">
    <property type="component" value="Unassembled WGS sequence"/>
</dbReference>
<protein>
    <recommendedName>
        <fullName evidence="3">Peptidase aspartic putative domain-containing protein</fullName>
    </recommendedName>
</protein>
<evidence type="ECO:0000313" key="1">
    <source>
        <dbReference type="EMBL" id="KAF2891294.1"/>
    </source>
</evidence>
<dbReference type="Pfam" id="PF05380">
    <property type="entry name" value="Peptidase_A17"/>
    <property type="match status" value="1"/>
</dbReference>
<dbReference type="EMBL" id="VTPC01034803">
    <property type="protein sequence ID" value="KAF2891294.1"/>
    <property type="molecule type" value="Genomic_DNA"/>
</dbReference>
<evidence type="ECO:0000313" key="2">
    <source>
        <dbReference type="Proteomes" id="UP000801492"/>
    </source>
</evidence>
<dbReference type="AlphaFoldDB" id="A0A8K0CPN8"/>
<reference evidence="1" key="1">
    <citation type="submission" date="2019-08" db="EMBL/GenBank/DDBJ databases">
        <title>The genome of the North American firefly Photinus pyralis.</title>
        <authorList>
            <consortium name="Photinus pyralis genome working group"/>
            <person name="Fallon T.R."/>
            <person name="Sander Lower S.E."/>
            <person name="Weng J.-K."/>
        </authorList>
    </citation>
    <scope>NUCLEOTIDE SEQUENCE</scope>
    <source>
        <strain evidence="1">TRF0915ILg1</strain>
        <tissue evidence="1">Whole body</tissue>
    </source>
</reference>
<dbReference type="OrthoDB" id="7550373at2759"/>
<evidence type="ECO:0008006" key="3">
    <source>
        <dbReference type="Google" id="ProtNLM"/>
    </source>
</evidence>
<comment type="caution">
    <text evidence="1">The sequence shown here is derived from an EMBL/GenBank/DDBJ whole genome shotgun (WGS) entry which is preliminary data.</text>
</comment>
<accession>A0A8K0CPN8</accession>
<proteinExistence type="predicted"/>
<keyword evidence="2" id="KW-1185">Reference proteome</keyword>
<name>A0A8K0CPN8_IGNLU</name>